<dbReference type="AlphaFoldDB" id="A0A1R0H975"/>
<dbReference type="STRING" id="133383.A0A1R0H975"/>
<evidence type="ECO:0000256" key="4">
    <source>
        <dbReference type="RuleBase" id="RU000363"/>
    </source>
</evidence>
<dbReference type="EMBL" id="LSSL01000011">
    <property type="protein sequence ID" value="OLY85742.1"/>
    <property type="molecule type" value="Genomic_DNA"/>
</dbReference>
<proteinExistence type="inferred from homology"/>
<dbReference type="PANTHER" id="PTHR43963:SF6">
    <property type="entry name" value="CHAIN DEHYDROGENASE FAMILY PROTEIN, PUTATIVE (AFU_ORTHOLOGUE AFUA_3G15350)-RELATED"/>
    <property type="match status" value="1"/>
</dbReference>
<gene>
    <name evidence="5" type="ORF">AYI68_g61</name>
</gene>
<keyword evidence="2" id="KW-0521">NADP</keyword>
<evidence type="ECO:0000313" key="5">
    <source>
        <dbReference type="EMBL" id="OLY85742.1"/>
    </source>
</evidence>
<dbReference type="SUPFAM" id="SSF51735">
    <property type="entry name" value="NAD(P)-binding Rossmann-fold domains"/>
    <property type="match status" value="1"/>
</dbReference>
<protein>
    <submittedName>
        <fullName evidence="5">Carbonyl reductase [NADPH] 3</fullName>
    </submittedName>
</protein>
<evidence type="ECO:0000313" key="6">
    <source>
        <dbReference type="Proteomes" id="UP000187455"/>
    </source>
</evidence>
<dbReference type="OrthoDB" id="1933717at2759"/>
<keyword evidence="3" id="KW-0560">Oxidoreductase</keyword>
<dbReference type="PRINTS" id="PR00081">
    <property type="entry name" value="GDHRDH"/>
</dbReference>
<sequence>MNRLAVITGSNKGIGYELARSLYLKSASPINVYMTSRNESLGLQAVHRLSEERDKVPNPESKLSYHQLDITDPKSISVFKDHLKSKHGTSSIDLLVNNAGIMPKDQDLETAKTTIQTNYFGTVSMTSSLLELMNVKGRVVFISSTLGKLSYHSPQIQKRFLAPDLSLSELDKIELDFIQAATENVLDKAGFNESPYTTSKSGVTMYARILARDYAADPRKLFFGSCCPGWVKTELGGPKAILSLQQGVKTPLYLINGEYDSLYKNNGKFFYQSRVVNY</sequence>
<evidence type="ECO:0000256" key="1">
    <source>
        <dbReference type="ARBA" id="ARBA00006484"/>
    </source>
</evidence>
<dbReference type="InterPro" id="IPR002347">
    <property type="entry name" value="SDR_fam"/>
</dbReference>
<accession>A0A1R0H975</accession>
<dbReference type="PANTHER" id="PTHR43963">
    <property type="entry name" value="CARBONYL REDUCTASE 1-RELATED"/>
    <property type="match status" value="1"/>
</dbReference>
<organism evidence="5 6">
    <name type="scientific">Smittium mucronatum</name>
    <dbReference type="NCBI Taxonomy" id="133383"/>
    <lineage>
        <taxon>Eukaryota</taxon>
        <taxon>Fungi</taxon>
        <taxon>Fungi incertae sedis</taxon>
        <taxon>Zoopagomycota</taxon>
        <taxon>Kickxellomycotina</taxon>
        <taxon>Harpellomycetes</taxon>
        <taxon>Harpellales</taxon>
        <taxon>Legeriomycetaceae</taxon>
        <taxon>Smittium</taxon>
    </lineage>
</organism>
<dbReference type="Gene3D" id="3.40.50.720">
    <property type="entry name" value="NAD(P)-binding Rossmann-like Domain"/>
    <property type="match status" value="1"/>
</dbReference>
<reference evidence="5 6" key="1">
    <citation type="journal article" date="2016" name="Mol. Biol. Evol.">
        <title>Genome-Wide Survey of Gut Fungi (Harpellales) Reveals the First Horizontally Transferred Ubiquitin Gene from a Mosquito Host.</title>
        <authorList>
            <person name="Wang Y."/>
            <person name="White M.M."/>
            <person name="Kvist S."/>
            <person name="Moncalvo J.M."/>
        </authorList>
    </citation>
    <scope>NUCLEOTIDE SEQUENCE [LARGE SCALE GENOMIC DNA]</scope>
    <source>
        <strain evidence="5 6">ALG-7-W6</strain>
    </source>
</reference>
<comment type="similarity">
    <text evidence="1 4">Belongs to the short-chain dehydrogenases/reductases (SDR) family.</text>
</comment>
<keyword evidence="6" id="KW-1185">Reference proteome</keyword>
<comment type="caution">
    <text evidence="5">The sequence shown here is derived from an EMBL/GenBank/DDBJ whole genome shotgun (WGS) entry which is preliminary data.</text>
</comment>
<dbReference type="Pfam" id="PF00106">
    <property type="entry name" value="adh_short"/>
    <property type="match status" value="1"/>
</dbReference>
<name>A0A1R0H975_9FUNG</name>
<dbReference type="Proteomes" id="UP000187455">
    <property type="component" value="Unassembled WGS sequence"/>
</dbReference>
<evidence type="ECO:0000256" key="3">
    <source>
        <dbReference type="ARBA" id="ARBA00023002"/>
    </source>
</evidence>
<dbReference type="GO" id="GO:0016491">
    <property type="term" value="F:oxidoreductase activity"/>
    <property type="evidence" value="ECO:0007669"/>
    <property type="project" value="UniProtKB-KW"/>
</dbReference>
<dbReference type="InterPro" id="IPR036291">
    <property type="entry name" value="NAD(P)-bd_dom_sf"/>
</dbReference>
<evidence type="ECO:0000256" key="2">
    <source>
        <dbReference type="ARBA" id="ARBA00022857"/>
    </source>
</evidence>
<dbReference type="PRINTS" id="PR00080">
    <property type="entry name" value="SDRFAMILY"/>
</dbReference>